<dbReference type="SUPFAM" id="SSF52980">
    <property type="entry name" value="Restriction endonuclease-like"/>
    <property type="match status" value="1"/>
</dbReference>
<dbReference type="PANTHER" id="PTHR34039">
    <property type="entry name" value="UPF0102 PROTEIN YRAN"/>
    <property type="match status" value="1"/>
</dbReference>
<dbReference type="Proteomes" id="UP000198749">
    <property type="component" value="Unassembled WGS sequence"/>
</dbReference>
<accession>A0A1H9M1V5</accession>
<comment type="similarity">
    <text evidence="1 2">Belongs to the UPF0102 family.</text>
</comment>
<dbReference type="InterPro" id="IPR011856">
    <property type="entry name" value="tRNA_endonuc-like_dom_sf"/>
</dbReference>
<dbReference type="NCBIfam" id="TIGR00252">
    <property type="entry name" value="YraN family protein"/>
    <property type="match status" value="1"/>
</dbReference>
<dbReference type="Gene3D" id="3.40.1350.10">
    <property type="match status" value="1"/>
</dbReference>
<keyword evidence="3" id="KW-0255">Endonuclease</keyword>
<proteinExistence type="inferred from homology"/>
<sequence length="127" mass="14834">MDRQQIGRDAEQRALDFLRKNGLKLINRNYQCRFGEIDLIMRDRKQLVFVEVRSRRHSNWGGAGLSVDYHKQKKLIKTASYYLSQQKSGNLPVCRFDVIAFEANRDNGSGDSCPIWYKDAFRPEATF</sequence>
<dbReference type="PANTHER" id="PTHR34039:SF1">
    <property type="entry name" value="UPF0102 PROTEIN YRAN"/>
    <property type="match status" value="1"/>
</dbReference>
<dbReference type="OrthoDB" id="9794876at2"/>
<keyword evidence="4" id="KW-1185">Reference proteome</keyword>
<keyword evidence="3" id="KW-0378">Hydrolase</keyword>
<gene>
    <name evidence="3" type="ORF">SAMN03080615_04200</name>
</gene>
<dbReference type="CDD" id="cd20736">
    <property type="entry name" value="PoNe_Nuclease"/>
    <property type="match status" value="1"/>
</dbReference>
<dbReference type="NCBIfam" id="NF009150">
    <property type="entry name" value="PRK12497.1-3"/>
    <property type="match status" value="1"/>
</dbReference>
<evidence type="ECO:0000256" key="1">
    <source>
        <dbReference type="ARBA" id="ARBA00006738"/>
    </source>
</evidence>
<dbReference type="InterPro" id="IPR011335">
    <property type="entry name" value="Restrct_endonuc-II-like"/>
</dbReference>
<dbReference type="InterPro" id="IPR003509">
    <property type="entry name" value="UPF0102_YraN-like"/>
</dbReference>
<dbReference type="GO" id="GO:0004519">
    <property type="term" value="F:endonuclease activity"/>
    <property type="evidence" value="ECO:0007669"/>
    <property type="project" value="UniProtKB-KW"/>
</dbReference>
<name>A0A1H9M1V5_9GAMM</name>
<evidence type="ECO:0000256" key="2">
    <source>
        <dbReference type="HAMAP-Rule" id="MF_00048"/>
    </source>
</evidence>
<keyword evidence="3" id="KW-0540">Nuclease</keyword>
<protein>
    <recommendedName>
        <fullName evidence="2">UPF0102 protein SAMN03080615_04200</fullName>
    </recommendedName>
</protein>
<dbReference type="HAMAP" id="MF_00048">
    <property type="entry name" value="UPF0102"/>
    <property type="match status" value="1"/>
</dbReference>
<organism evidence="3 4">
    <name type="scientific">Amphritea atlantica</name>
    <dbReference type="NCBI Taxonomy" id="355243"/>
    <lineage>
        <taxon>Bacteria</taxon>
        <taxon>Pseudomonadati</taxon>
        <taxon>Pseudomonadota</taxon>
        <taxon>Gammaproteobacteria</taxon>
        <taxon>Oceanospirillales</taxon>
        <taxon>Oceanospirillaceae</taxon>
        <taxon>Amphritea</taxon>
    </lineage>
</organism>
<dbReference type="RefSeq" id="WP_091362078.1">
    <property type="nucleotide sequence ID" value="NZ_AP025284.1"/>
</dbReference>
<dbReference type="EMBL" id="FOGB01000021">
    <property type="protein sequence ID" value="SER17457.1"/>
    <property type="molecule type" value="Genomic_DNA"/>
</dbReference>
<dbReference type="GO" id="GO:0003676">
    <property type="term" value="F:nucleic acid binding"/>
    <property type="evidence" value="ECO:0007669"/>
    <property type="project" value="InterPro"/>
</dbReference>
<dbReference type="Pfam" id="PF02021">
    <property type="entry name" value="UPF0102"/>
    <property type="match status" value="1"/>
</dbReference>
<dbReference type="AlphaFoldDB" id="A0A1H9M1V5"/>
<evidence type="ECO:0000313" key="3">
    <source>
        <dbReference type="EMBL" id="SER17457.1"/>
    </source>
</evidence>
<reference evidence="4" key="1">
    <citation type="submission" date="2016-10" db="EMBL/GenBank/DDBJ databases">
        <authorList>
            <person name="Varghese N."/>
            <person name="Submissions S."/>
        </authorList>
    </citation>
    <scope>NUCLEOTIDE SEQUENCE [LARGE SCALE GENOMIC DNA]</scope>
    <source>
        <strain evidence="4">DSM 18887</strain>
    </source>
</reference>
<dbReference type="STRING" id="355243.SAMN03080615_04200"/>
<evidence type="ECO:0000313" key="4">
    <source>
        <dbReference type="Proteomes" id="UP000198749"/>
    </source>
</evidence>